<name>A0A2T0LL39_9PSEU</name>
<dbReference type="AlphaFoldDB" id="A0A2T0LL39"/>
<dbReference type="PANTHER" id="PTHR33371:SF16">
    <property type="entry name" value="MCE-FAMILY PROTEIN MCE3F"/>
    <property type="match status" value="1"/>
</dbReference>
<sequence>MLTRKVRLQVIAFVLVALAGISYVSATYVGLDRLVGGSGYVVRARLAESGGIFGNAEVTYRGVAIGRVGQLRLAGEGVEADLRIDDDAPPVPADVLAVVAHRSAVGEQYVDLRPRSDGAPYLADGSVIEAEDTETPLRSEELVRNLDRLVASVPRDDLRTVVDELYLATRDTGPSLQALLDATAGFTGAAGEHLPQTVRLITDAGTVLETQVSAAEALRDFGRNARLVARRLRNSDGDLRGVLSAGPAAAVQVGELLRESGPGLTTLLGNLLTTAEVIRTRHDGLEQLLVLTPRAVAAGRTVLGGQSAGFGLASTFFDPLPCTTGYEGTRYRDGLDTAPAPLNTDAHCVRRPARE</sequence>
<feature type="domain" description="Mce/MlaD" evidence="1">
    <location>
        <begin position="39"/>
        <end position="114"/>
    </location>
</feature>
<dbReference type="PANTHER" id="PTHR33371">
    <property type="entry name" value="INTERMEMBRANE PHOSPHOLIPID TRANSPORT SYSTEM BINDING PROTEIN MLAD-RELATED"/>
    <property type="match status" value="1"/>
</dbReference>
<dbReference type="InterPro" id="IPR003399">
    <property type="entry name" value="Mce/MlaD"/>
</dbReference>
<dbReference type="Proteomes" id="UP000238362">
    <property type="component" value="Unassembled WGS sequence"/>
</dbReference>
<dbReference type="InterPro" id="IPR024516">
    <property type="entry name" value="Mce_C"/>
</dbReference>
<dbReference type="GO" id="GO:0005576">
    <property type="term" value="C:extracellular region"/>
    <property type="evidence" value="ECO:0007669"/>
    <property type="project" value="TreeGrafter"/>
</dbReference>
<feature type="domain" description="Mammalian cell entry C-terminal" evidence="2">
    <location>
        <begin position="122"/>
        <end position="307"/>
    </location>
</feature>
<evidence type="ECO:0000259" key="1">
    <source>
        <dbReference type="Pfam" id="PF02470"/>
    </source>
</evidence>
<dbReference type="OrthoDB" id="4741753at2"/>
<evidence type="ECO:0000313" key="4">
    <source>
        <dbReference type="Proteomes" id="UP000238362"/>
    </source>
</evidence>
<proteinExistence type="predicted"/>
<reference evidence="3 4" key="1">
    <citation type="submission" date="2018-03" db="EMBL/GenBank/DDBJ databases">
        <title>Genomic Encyclopedia of Type Strains, Phase III (KMG-III): the genomes of soil and plant-associated and newly described type strains.</title>
        <authorList>
            <person name="Whitman W."/>
        </authorList>
    </citation>
    <scope>NUCLEOTIDE SEQUENCE [LARGE SCALE GENOMIC DNA]</scope>
    <source>
        <strain evidence="3 4">CGMCC 4.7125</strain>
    </source>
</reference>
<dbReference type="NCBIfam" id="TIGR00996">
    <property type="entry name" value="Mtu_fam_mce"/>
    <property type="match status" value="1"/>
</dbReference>
<dbReference type="Pfam" id="PF02470">
    <property type="entry name" value="MlaD"/>
    <property type="match status" value="1"/>
</dbReference>
<gene>
    <name evidence="3" type="ORF">B0I33_114126</name>
</gene>
<evidence type="ECO:0000259" key="2">
    <source>
        <dbReference type="Pfam" id="PF11887"/>
    </source>
</evidence>
<dbReference type="InterPro" id="IPR052336">
    <property type="entry name" value="MlaD_Phospholipid_Transporter"/>
</dbReference>
<dbReference type="InterPro" id="IPR005693">
    <property type="entry name" value="Mce"/>
</dbReference>
<dbReference type="Pfam" id="PF11887">
    <property type="entry name" value="Mce4_CUP1"/>
    <property type="match status" value="1"/>
</dbReference>
<accession>A0A2T0LL39</accession>
<organism evidence="3 4">
    <name type="scientific">Prauserella shujinwangii</name>
    <dbReference type="NCBI Taxonomy" id="1453103"/>
    <lineage>
        <taxon>Bacteria</taxon>
        <taxon>Bacillati</taxon>
        <taxon>Actinomycetota</taxon>
        <taxon>Actinomycetes</taxon>
        <taxon>Pseudonocardiales</taxon>
        <taxon>Pseudonocardiaceae</taxon>
        <taxon>Prauserella</taxon>
    </lineage>
</organism>
<dbReference type="EMBL" id="PVNH01000014">
    <property type="protein sequence ID" value="PRX43665.1"/>
    <property type="molecule type" value="Genomic_DNA"/>
</dbReference>
<comment type="caution">
    <text evidence="3">The sequence shown here is derived from an EMBL/GenBank/DDBJ whole genome shotgun (WGS) entry which is preliminary data.</text>
</comment>
<evidence type="ECO:0000313" key="3">
    <source>
        <dbReference type="EMBL" id="PRX43665.1"/>
    </source>
</evidence>
<keyword evidence="4" id="KW-1185">Reference proteome</keyword>
<protein>
    <submittedName>
        <fullName evidence="3">Phospholipid/cholesterol/gamma-HCH transport system substrate-binding protein</fullName>
    </submittedName>
</protein>
<dbReference type="RefSeq" id="WP_106182254.1">
    <property type="nucleotide sequence ID" value="NZ_PVNH01000014.1"/>
</dbReference>